<accession>A0ABR4IAS2</accession>
<gene>
    <name evidence="2" type="ORF">BDW59DRAFT_90292</name>
</gene>
<keyword evidence="1" id="KW-0472">Membrane</keyword>
<feature type="transmembrane region" description="Helical" evidence="1">
    <location>
        <begin position="6"/>
        <end position="28"/>
    </location>
</feature>
<comment type="caution">
    <text evidence="2">The sequence shown here is derived from an EMBL/GenBank/DDBJ whole genome shotgun (WGS) entry which is preliminary data.</text>
</comment>
<evidence type="ECO:0000313" key="3">
    <source>
        <dbReference type="Proteomes" id="UP001610335"/>
    </source>
</evidence>
<evidence type="ECO:0000313" key="2">
    <source>
        <dbReference type="EMBL" id="KAL2824052.1"/>
    </source>
</evidence>
<dbReference type="EMBL" id="JBFXLS010000047">
    <property type="protein sequence ID" value="KAL2824052.1"/>
    <property type="molecule type" value="Genomic_DNA"/>
</dbReference>
<evidence type="ECO:0000256" key="1">
    <source>
        <dbReference type="SAM" id="Phobius"/>
    </source>
</evidence>
<keyword evidence="1" id="KW-0812">Transmembrane</keyword>
<keyword evidence="1" id="KW-1133">Transmembrane helix</keyword>
<sequence>MAAVAAPLVWDCIFVCFTSYLIFTVFLIHHLLQRRINRDEGRIPCRNSLHITRASLCIISMLVNHENISIMNTLLQH</sequence>
<reference evidence="2 3" key="1">
    <citation type="submission" date="2024-07" db="EMBL/GenBank/DDBJ databases">
        <title>Section-level genome sequencing and comparative genomics of Aspergillus sections Usti and Cavernicolus.</title>
        <authorList>
            <consortium name="Lawrence Berkeley National Laboratory"/>
            <person name="Nybo J.L."/>
            <person name="Vesth T.C."/>
            <person name="Theobald S."/>
            <person name="Frisvad J.C."/>
            <person name="Larsen T.O."/>
            <person name="Kjaerboelling I."/>
            <person name="Rothschild-Mancinelli K."/>
            <person name="Lyhne E.K."/>
            <person name="Kogle M.E."/>
            <person name="Barry K."/>
            <person name="Clum A."/>
            <person name="Na H."/>
            <person name="Ledsgaard L."/>
            <person name="Lin J."/>
            <person name="Lipzen A."/>
            <person name="Kuo A."/>
            <person name="Riley R."/>
            <person name="Mondo S."/>
            <person name="LaButti K."/>
            <person name="Haridas S."/>
            <person name="Pangalinan J."/>
            <person name="Salamov A.A."/>
            <person name="Simmons B.A."/>
            <person name="Magnuson J.K."/>
            <person name="Chen J."/>
            <person name="Drula E."/>
            <person name="Henrissat B."/>
            <person name="Wiebenga A."/>
            <person name="Lubbers R.J."/>
            <person name="Gomes A.C."/>
            <person name="Makela M.R."/>
            <person name="Stajich J."/>
            <person name="Grigoriev I.V."/>
            <person name="Mortensen U.H."/>
            <person name="De vries R.P."/>
            <person name="Baker S.E."/>
            <person name="Andersen M.R."/>
        </authorList>
    </citation>
    <scope>NUCLEOTIDE SEQUENCE [LARGE SCALE GENOMIC DNA]</scope>
    <source>
        <strain evidence="2 3">CBS 600.67</strain>
    </source>
</reference>
<organism evidence="2 3">
    <name type="scientific">Aspergillus cavernicola</name>
    <dbReference type="NCBI Taxonomy" id="176166"/>
    <lineage>
        <taxon>Eukaryota</taxon>
        <taxon>Fungi</taxon>
        <taxon>Dikarya</taxon>
        <taxon>Ascomycota</taxon>
        <taxon>Pezizomycotina</taxon>
        <taxon>Eurotiomycetes</taxon>
        <taxon>Eurotiomycetidae</taxon>
        <taxon>Eurotiales</taxon>
        <taxon>Aspergillaceae</taxon>
        <taxon>Aspergillus</taxon>
        <taxon>Aspergillus subgen. Nidulantes</taxon>
    </lineage>
</organism>
<proteinExistence type="predicted"/>
<name>A0ABR4IAS2_9EURO</name>
<keyword evidence="3" id="KW-1185">Reference proteome</keyword>
<dbReference type="Proteomes" id="UP001610335">
    <property type="component" value="Unassembled WGS sequence"/>
</dbReference>
<protein>
    <submittedName>
        <fullName evidence="2">Uncharacterized protein</fullName>
    </submittedName>
</protein>